<dbReference type="EMBL" id="MELK01000022">
    <property type="protein sequence ID" value="OFW58508.1"/>
    <property type="molecule type" value="Genomic_DNA"/>
</dbReference>
<evidence type="ECO:0000259" key="2">
    <source>
        <dbReference type="SMART" id="SM00093"/>
    </source>
</evidence>
<dbReference type="STRING" id="1797197.A2Y75_02870"/>
<comment type="caution">
    <text evidence="3">The sequence shown here is derived from an EMBL/GenBank/DDBJ whole genome shotgun (WGS) entry which is preliminary data.</text>
</comment>
<dbReference type="CDD" id="cd19588">
    <property type="entry name" value="serpin_miropin-like"/>
    <property type="match status" value="1"/>
</dbReference>
<evidence type="ECO:0000313" key="4">
    <source>
        <dbReference type="Proteomes" id="UP000177876"/>
    </source>
</evidence>
<evidence type="ECO:0000313" key="3">
    <source>
        <dbReference type="EMBL" id="OFW58508.1"/>
    </source>
</evidence>
<sequence>MPEPKKHRAQKQTALIGVIGMRKIISLALAILILVPIAAGCTNKSSPPLETDESEDLVLSNEPVMDPVDMNNQVGFDFALFRSIVSEDQNKNVVLSPISAKIALVMAYNGASGEAKEAMAKVLQLEGLDLDQIDTTYHDLIASLEHADPKVELEIANSLWANNVDFLPDFLARCRGYFDASLDEGDFCDPHTIEAINAWVSEKTKGKIGKIVEKLTREDLFILLNAVYFSGKWQKAFDPEETTDQDFRLTDGSTKKVPTMRRKAEFPYFENEDFQAVRLPYGDGRLGMSILLPKEGKDLNALIENINIRDWSLWMNSLKNREGHVGMPRFKVEYSKELSDSLISIGMRQAFEINPELEDSAFGGMAAMDGLVMKRVIQKTHIDVNEEGTEAAAVTGIVIGVASVPPDDSFIMNIDRPFLFAITDSATQAILFMGSIVNP</sequence>
<accession>A0A1F2WNT6</accession>
<name>A0A1F2WNT6_9ACTN</name>
<protein>
    <recommendedName>
        <fullName evidence="2">Serpin domain-containing protein</fullName>
    </recommendedName>
</protein>
<comment type="similarity">
    <text evidence="1">Belongs to the serpin family.</text>
</comment>
<dbReference type="InterPro" id="IPR042185">
    <property type="entry name" value="Serpin_sf_2"/>
</dbReference>
<dbReference type="PANTHER" id="PTHR11461">
    <property type="entry name" value="SERINE PROTEASE INHIBITOR, SERPIN"/>
    <property type="match status" value="1"/>
</dbReference>
<dbReference type="InterPro" id="IPR036186">
    <property type="entry name" value="Serpin_sf"/>
</dbReference>
<dbReference type="Gene3D" id="3.30.497.10">
    <property type="entry name" value="Antithrombin, subunit I, domain 2"/>
    <property type="match status" value="1"/>
</dbReference>
<dbReference type="PANTHER" id="PTHR11461:SF211">
    <property type="entry name" value="GH10112P-RELATED"/>
    <property type="match status" value="1"/>
</dbReference>
<feature type="domain" description="Serpin" evidence="2">
    <location>
        <begin position="78"/>
        <end position="439"/>
    </location>
</feature>
<evidence type="ECO:0000256" key="1">
    <source>
        <dbReference type="RuleBase" id="RU000411"/>
    </source>
</evidence>
<organism evidence="3 4">
    <name type="scientific">Candidatus Solincola sediminis</name>
    <dbReference type="NCBI Taxonomy" id="1797199"/>
    <lineage>
        <taxon>Bacteria</taxon>
        <taxon>Bacillati</taxon>
        <taxon>Actinomycetota</taxon>
        <taxon>Candidatus Geothermincolia</taxon>
        <taxon>Candidatus Geothermincolales</taxon>
        <taxon>Candidatus Geothermincolaceae</taxon>
        <taxon>Candidatus Solincola</taxon>
    </lineage>
</organism>
<dbReference type="SMART" id="SM00093">
    <property type="entry name" value="SERPIN"/>
    <property type="match status" value="1"/>
</dbReference>
<dbReference type="SUPFAM" id="SSF56574">
    <property type="entry name" value="Serpins"/>
    <property type="match status" value="1"/>
</dbReference>
<dbReference type="GO" id="GO:0004867">
    <property type="term" value="F:serine-type endopeptidase inhibitor activity"/>
    <property type="evidence" value="ECO:0007669"/>
    <property type="project" value="InterPro"/>
</dbReference>
<dbReference type="Pfam" id="PF00079">
    <property type="entry name" value="Serpin"/>
    <property type="match status" value="1"/>
</dbReference>
<dbReference type="GO" id="GO:0005615">
    <property type="term" value="C:extracellular space"/>
    <property type="evidence" value="ECO:0007669"/>
    <property type="project" value="InterPro"/>
</dbReference>
<proteinExistence type="inferred from homology"/>
<dbReference type="InterPro" id="IPR000215">
    <property type="entry name" value="Serpin_fam"/>
</dbReference>
<gene>
    <name evidence="3" type="ORF">A2Y75_02870</name>
</gene>
<dbReference type="AlphaFoldDB" id="A0A1F2WNT6"/>
<dbReference type="InterPro" id="IPR023795">
    <property type="entry name" value="Serpin_CS"/>
</dbReference>
<reference evidence="3 4" key="1">
    <citation type="journal article" date="2016" name="Nat. Commun.">
        <title>Thousands of microbial genomes shed light on interconnected biogeochemical processes in an aquifer system.</title>
        <authorList>
            <person name="Anantharaman K."/>
            <person name="Brown C.T."/>
            <person name="Hug L.A."/>
            <person name="Sharon I."/>
            <person name="Castelle C.J."/>
            <person name="Probst A.J."/>
            <person name="Thomas B.C."/>
            <person name="Singh A."/>
            <person name="Wilkins M.J."/>
            <person name="Karaoz U."/>
            <person name="Brodie E.L."/>
            <person name="Williams K.H."/>
            <person name="Hubbard S.S."/>
            <person name="Banfield J.F."/>
        </authorList>
    </citation>
    <scope>NUCLEOTIDE SEQUENCE [LARGE SCALE GENOMIC DNA]</scope>
</reference>
<dbReference type="PROSITE" id="PS00284">
    <property type="entry name" value="SERPIN"/>
    <property type="match status" value="1"/>
</dbReference>
<dbReference type="Gene3D" id="2.30.39.10">
    <property type="entry name" value="Alpha-1-antitrypsin, domain 1"/>
    <property type="match status" value="1"/>
</dbReference>
<dbReference type="InterPro" id="IPR042178">
    <property type="entry name" value="Serpin_sf_1"/>
</dbReference>
<dbReference type="InterPro" id="IPR023796">
    <property type="entry name" value="Serpin_dom"/>
</dbReference>
<dbReference type="Proteomes" id="UP000177876">
    <property type="component" value="Unassembled WGS sequence"/>
</dbReference>